<feature type="domain" description="Glutamyl/glutaminyl-tRNA synthetase class Ib catalytic" evidence="7">
    <location>
        <begin position="48"/>
        <end position="262"/>
    </location>
</feature>
<proteinExistence type="inferred from homology"/>
<dbReference type="Gene3D" id="3.40.50.620">
    <property type="entry name" value="HUPs"/>
    <property type="match status" value="1"/>
</dbReference>
<evidence type="ECO:0000256" key="6">
    <source>
        <dbReference type="RuleBase" id="RU363037"/>
    </source>
</evidence>
<dbReference type="InterPro" id="IPR014729">
    <property type="entry name" value="Rossmann-like_a/b/a_fold"/>
</dbReference>
<protein>
    <submittedName>
        <fullName evidence="8">G764 protein</fullName>
    </submittedName>
</protein>
<keyword evidence="1 6" id="KW-0436">Ligase</keyword>
<organism evidence="8 9">
    <name type="scientific">Coccomyxa viridis</name>
    <dbReference type="NCBI Taxonomy" id="1274662"/>
    <lineage>
        <taxon>Eukaryota</taxon>
        <taxon>Viridiplantae</taxon>
        <taxon>Chlorophyta</taxon>
        <taxon>core chlorophytes</taxon>
        <taxon>Trebouxiophyceae</taxon>
        <taxon>Trebouxiophyceae incertae sedis</taxon>
        <taxon>Coccomyxaceae</taxon>
        <taxon>Coccomyxa</taxon>
    </lineage>
</organism>
<keyword evidence="5 6" id="KW-0030">Aminoacyl-tRNA synthetase</keyword>
<dbReference type="PROSITE" id="PS00178">
    <property type="entry name" value="AA_TRNA_LIGASE_I"/>
    <property type="match status" value="1"/>
</dbReference>
<dbReference type="SUPFAM" id="SSF52374">
    <property type="entry name" value="Nucleotidylyl transferase"/>
    <property type="match status" value="1"/>
</dbReference>
<dbReference type="InterPro" id="IPR000924">
    <property type="entry name" value="Glu/Gln-tRNA-synth"/>
</dbReference>
<dbReference type="InterPro" id="IPR050132">
    <property type="entry name" value="Gln/Glu-tRNA_Ligase"/>
</dbReference>
<dbReference type="InterPro" id="IPR001412">
    <property type="entry name" value="aa-tRNA-synth_I_CS"/>
</dbReference>
<evidence type="ECO:0000256" key="4">
    <source>
        <dbReference type="ARBA" id="ARBA00022917"/>
    </source>
</evidence>
<dbReference type="Pfam" id="PF00749">
    <property type="entry name" value="tRNA-synt_1c"/>
    <property type="match status" value="1"/>
</dbReference>
<dbReference type="EMBL" id="CAXHTA020000002">
    <property type="protein sequence ID" value="CAL5219008.1"/>
    <property type="molecule type" value="Genomic_DNA"/>
</dbReference>
<evidence type="ECO:0000259" key="7">
    <source>
        <dbReference type="Pfam" id="PF00749"/>
    </source>
</evidence>
<keyword evidence="4 6" id="KW-0648">Protein biosynthesis</keyword>
<name>A0ABP1FGH3_9CHLO</name>
<evidence type="ECO:0000256" key="5">
    <source>
        <dbReference type="ARBA" id="ARBA00023146"/>
    </source>
</evidence>
<accession>A0ABP1FGH3</accession>
<comment type="similarity">
    <text evidence="6">Belongs to the class-I aminoacyl-tRNA synthetase family.</text>
</comment>
<dbReference type="PRINTS" id="PR00987">
    <property type="entry name" value="TRNASYNTHGLU"/>
</dbReference>
<evidence type="ECO:0000256" key="2">
    <source>
        <dbReference type="ARBA" id="ARBA00022741"/>
    </source>
</evidence>
<evidence type="ECO:0000313" key="9">
    <source>
        <dbReference type="Proteomes" id="UP001497392"/>
    </source>
</evidence>
<keyword evidence="2 6" id="KW-0547">Nucleotide-binding</keyword>
<dbReference type="PANTHER" id="PTHR43097">
    <property type="entry name" value="GLUTAMINE-TRNA LIGASE"/>
    <property type="match status" value="1"/>
</dbReference>
<keyword evidence="3 6" id="KW-0067">ATP-binding</keyword>
<keyword evidence="9" id="KW-1185">Reference proteome</keyword>
<dbReference type="Proteomes" id="UP001497392">
    <property type="component" value="Unassembled WGS sequence"/>
</dbReference>
<gene>
    <name evidence="8" type="primary">g764</name>
    <name evidence="8" type="ORF">VP750_LOCUS667</name>
</gene>
<evidence type="ECO:0000256" key="1">
    <source>
        <dbReference type="ARBA" id="ARBA00022598"/>
    </source>
</evidence>
<dbReference type="InterPro" id="IPR020058">
    <property type="entry name" value="Glu/Gln-tRNA-synth_Ib_cat-dom"/>
</dbReference>
<sequence length="268" mass="30590">MTSPYGFLPGPHENNEFLTTLTFSDGQEWQLRNTSEKLAEHLNATSGKVITRFPPEPNGHLHIGHAKAMFVNFGLAESANGDCLLRFDDTNPETERAEFVDSINDIVCWLGYKPSQVTYTSDHFPALYEFATKLIRAGDAYVCHQTAEEINQSRKEKRPSPWRDRPIAESLKLFDDMKNGLIKEGAATLRLHMDPWNDNPNMADLIAYRIKSVDHPRTKAEWRIYPSYDCAHSLVDASENITHSLCTLEFEARRASYYWLLHGAEQVD</sequence>
<comment type="caution">
    <text evidence="8">The sequence shown here is derived from an EMBL/GenBank/DDBJ whole genome shotgun (WGS) entry which is preliminary data.</text>
</comment>
<evidence type="ECO:0000313" key="8">
    <source>
        <dbReference type="EMBL" id="CAL5219008.1"/>
    </source>
</evidence>
<evidence type="ECO:0000256" key="3">
    <source>
        <dbReference type="ARBA" id="ARBA00022840"/>
    </source>
</evidence>
<reference evidence="8 9" key="1">
    <citation type="submission" date="2024-06" db="EMBL/GenBank/DDBJ databases">
        <authorList>
            <person name="Kraege A."/>
            <person name="Thomma B."/>
        </authorList>
    </citation>
    <scope>NUCLEOTIDE SEQUENCE [LARGE SCALE GENOMIC DNA]</scope>
</reference>
<dbReference type="PANTHER" id="PTHR43097:SF4">
    <property type="entry name" value="GLUTAMINE--TRNA LIGASE"/>
    <property type="match status" value="1"/>
</dbReference>